<comment type="caution">
    <text evidence="1">The sequence shown here is derived from an EMBL/GenBank/DDBJ whole genome shotgun (WGS) entry which is preliminary data.</text>
</comment>
<accession>A0AA38GPL0</accession>
<feature type="non-terminal residue" evidence="1">
    <location>
        <position position="76"/>
    </location>
</feature>
<keyword evidence="2" id="KW-1185">Reference proteome</keyword>
<evidence type="ECO:0000313" key="2">
    <source>
        <dbReference type="Proteomes" id="UP000824469"/>
    </source>
</evidence>
<reference evidence="1 2" key="1">
    <citation type="journal article" date="2021" name="Nat. Plants">
        <title>The Taxus genome provides insights into paclitaxel biosynthesis.</title>
        <authorList>
            <person name="Xiong X."/>
            <person name="Gou J."/>
            <person name="Liao Q."/>
            <person name="Li Y."/>
            <person name="Zhou Q."/>
            <person name="Bi G."/>
            <person name="Li C."/>
            <person name="Du R."/>
            <person name="Wang X."/>
            <person name="Sun T."/>
            <person name="Guo L."/>
            <person name="Liang H."/>
            <person name="Lu P."/>
            <person name="Wu Y."/>
            <person name="Zhang Z."/>
            <person name="Ro D.K."/>
            <person name="Shang Y."/>
            <person name="Huang S."/>
            <person name="Yan J."/>
        </authorList>
    </citation>
    <scope>NUCLEOTIDE SEQUENCE [LARGE SCALE GENOMIC DNA]</scope>
    <source>
        <strain evidence="1">Ta-2019</strain>
    </source>
</reference>
<sequence length="76" mass="8543">REHHEKCAFFHSKGVPQILSNRLTKLPIKICNSIKSSTSLEQLVWAMASHTPHQTCNSVVKRKLEGQGHANNACHK</sequence>
<evidence type="ECO:0000313" key="1">
    <source>
        <dbReference type="EMBL" id="KAH9325703.1"/>
    </source>
</evidence>
<dbReference type="EMBL" id="JAHRHJ020000002">
    <property type="protein sequence ID" value="KAH9325703.1"/>
    <property type="molecule type" value="Genomic_DNA"/>
</dbReference>
<proteinExistence type="predicted"/>
<organism evidence="1 2">
    <name type="scientific">Taxus chinensis</name>
    <name type="common">Chinese yew</name>
    <name type="synonym">Taxus wallichiana var. chinensis</name>
    <dbReference type="NCBI Taxonomy" id="29808"/>
    <lineage>
        <taxon>Eukaryota</taxon>
        <taxon>Viridiplantae</taxon>
        <taxon>Streptophyta</taxon>
        <taxon>Embryophyta</taxon>
        <taxon>Tracheophyta</taxon>
        <taxon>Spermatophyta</taxon>
        <taxon>Pinopsida</taxon>
        <taxon>Pinidae</taxon>
        <taxon>Conifers II</taxon>
        <taxon>Cupressales</taxon>
        <taxon>Taxaceae</taxon>
        <taxon>Taxus</taxon>
    </lineage>
</organism>
<name>A0AA38GPL0_TAXCH</name>
<feature type="non-terminal residue" evidence="1">
    <location>
        <position position="1"/>
    </location>
</feature>
<dbReference type="AlphaFoldDB" id="A0AA38GPL0"/>
<dbReference type="Proteomes" id="UP000824469">
    <property type="component" value="Unassembled WGS sequence"/>
</dbReference>
<gene>
    <name evidence="1" type="ORF">KI387_005881</name>
</gene>
<protein>
    <submittedName>
        <fullName evidence="1">Uncharacterized protein</fullName>
    </submittedName>
</protein>